<protein>
    <submittedName>
        <fullName evidence="5">Arf-GAP with dual PH domain-containing protein 1-like</fullName>
    </submittedName>
</protein>
<dbReference type="Gene3D" id="2.30.29.30">
    <property type="entry name" value="Pleckstrin-homology domain (PH domain)/Phosphotyrosine-binding domain (PTB)"/>
    <property type="match status" value="2"/>
</dbReference>
<dbReference type="InterPro" id="IPR037849">
    <property type="entry name" value="PH1_ADAP"/>
</dbReference>
<evidence type="ECO:0000259" key="3">
    <source>
        <dbReference type="PROSITE" id="PS50115"/>
    </source>
</evidence>
<dbReference type="SMART" id="SM00233">
    <property type="entry name" value="PH"/>
    <property type="match status" value="1"/>
</dbReference>
<feature type="domain" description="PH" evidence="2">
    <location>
        <begin position="129"/>
        <end position="229"/>
    </location>
</feature>
<accession>A0ABM1TCZ5</accession>
<name>A0ABM1TCZ5_LIMPO</name>
<dbReference type="InterPro" id="IPR011993">
    <property type="entry name" value="PH-like_dom_sf"/>
</dbReference>
<feature type="non-terminal residue" evidence="5">
    <location>
        <position position="291"/>
    </location>
</feature>
<reference evidence="5" key="1">
    <citation type="submission" date="2025-08" db="UniProtKB">
        <authorList>
            <consortium name="RefSeq"/>
        </authorList>
    </citation>
    <scope>IDENTIFICATION</scope>
    <source>
        <tissue evidence="5">Muscle</tissue>
    </source>
</reference>
<dbReference type="RefSeq" id="XP_022253751.1">
    <property type="nucleotide sequence ID" value="XM_022398043.1"/>
</dbReference>
<dbReference type="Proteomes" id="UP000694941">
    <property type="component" value="Unplaced"/>
</dbReference>
<keyword evidence="4" id="KW-1185">Reference proteome</keyword>
<dbReference type="PANTHER" id="PTHR46021:SF2">
    <property type="entry name" value="ARF-GAP WITH DUAL PH DOMAIN-CONTAINING PROTEIN 1"/>
    <property type="match status" value="1"/>
</dbReference>
<evidence type="ECO:0000259" key="2">
    <source>
        <dbReference type="PROSITE" id="PS50003"/>
    </source>
</evidence>
<dbReference type="InterPro" id="IPR001164">
    <property type="entry name" value="ArfGAP_dom"/>
</dbReference>
<dbReference type="GeneID" id="106469506"/>
<dbReference type="SMART" id="SM00105">
    <property type="entry name" value="ArfGap"/>
    <property type="match status" value="1"/>
</dbReference>
<evidence type="ECO:0000256" key="1">
    <source>
        <dbReference type="PROSITE-ProRule" id="PRU00288"/>
    </source>
</evidence>
<organism evidence="4 5">
    <name type="scientific">Limulus polyphemus</name>
    <name type="common">Atlantic horseshoe crab</name>
    <dbReference type="NCBI Taxonomy" id="6850"/>
    <lineage>
        <taxon>Eukaryota</taxon>
        <taxon>Metazoa</taxon>
        <taxon>Ecdysozoa</taxon>
        <taxon>Arthropoda</taxon>
        <taxon>Chelicerata</taxon>
        <taxon>Merostomata</taxon>
        <taxon>Xiphosura</taxon>
        <taxon>Limulidae</taxon>
        <taxon>Limulus</taxon>
    </lineage>
</organism>
<keyword evidence="1" id="KW-0862">Zinc</keyword>
<feature type="domain" description="Arf-GAP" evidence="3">
    <location>
        <begin position="6"/>
        <end position="127"/>
    </location>
</feature>
<dbReference type="InterPro" id="IPR038508">
    <property type="entry name" value="ArfGAP_dom_sf"/>
</dbReference>
<dbReference type="SUPFAM" id="SSF50729">
    <property type="entry name" value="PH domain-like"/>
    <property type="match status" value="2"/>
</dbReference>
<dbReference type="Pfam" id="PF01412">
    <property type="entry name" value="ArfGap"/>
    <property type="match status" value="1"/>
</dbReference>
<dbReference type="PRINTS" id="PR00405">
    <property type="entry name" value="REVINTRACTNG"/>
</dbReference>
<dbReference type="SUPFAM" id="SSF57863">
    <property type="entry name" value="ArfGap/RecO-like zinc finger"/>
    <property type="match status" value="1"/>
</dbReference>
<dbReference type="PROSITE" id="PS50003">
    <property type="entry name" value="PH_DOMAIN"/>
    <property type="match status" value="2"/>
</dbReference>
<dbReference type="Gene3D" id="1.10.220.150">
    <property type="entry name" value="Arf GTPase activating protein"/>
    <property type="match status" value="1"/>
</dbReference>
<evidence type="ECO:0000313" key="4">
    <source>
        <dbReference type="Proteomes" id="UP000694941"/>
    </source>
</evidence>
<dbReference type="InterPro" id="IPR052589">
    <property type="entry name" value="Arf-GAP_dual-PH_domain"/>
</dbReference>
<dbReference type="InterPro" id="IPR037278">
    <property type="entry name" value="ARFGAP/RecO"/>
</dbReference>
<dbReference type="CDD" id="cd08832">
    <property type="entry name" value="ArfGap_ADAP"/>
    <property type="match status" value="1"/>
</dbReference>
<keyword evidence="1" id="KW-0479">Metal-binding</keyword>
<gene>
    <name evidence="5" type="primary">LOC106469506</name>
</gene>
<dbReference type="PROSITE" id="PS50115">
    <property type="entry name" value="ARFGAP"/>
    <property type="match status" value="1"/>
</dbReference>
<dbReference type="PANTHER" id="PTHR46021">
    <property type="entry name" value="ARF-GAP WITH DUAL PH DOMAIN-CONTAINING PROTEIN 1-LIKE PROTEIN"/>
    <property type="match status" value="1"/>
</dbReference>
<dbReference type="InterPro" id="IPR001849">
    <property type="entry name" value="PH_domain"/>
</dbReference>
<dbReference type="Pfam" id="PF00169">
    <property type="entry name" value="PH"/>
    <property type="match status" value="1"/>
</dbReference>
<dbReference type="CDD" id="cd13252">
    <property type="entry name" value="PH1_ADAP"/>
    <property type="match status" value="1"/>
</dbReference>
<evidence type="ECO:0000313" key="5">
    <source>
        <dbReference type="RefSeq" id="XP_022253751.1"/>
    </source>
</evidence>
<keyword evidence="1" id="KW-0863">Zinc-finger</keyword>
<proteinExistence type="predicted"/>
<feature type="domain" description="PH" evidence="2">
    <location>
        <begin position="251"/>
        <end position="291"/>
    </location>
</feature>
<sequence>MAEENRRKLIQLLKLPQNSHCADCGIEGPEWASYNIGIFICTQCAGFHRNLGSHISKVKSVFLDNWDSTQVELMENMGNDKAQEKYEIDVPLCYKRPCSTDVQVLKEQWIQAKYDRQEFLHTEEQIYIKGFMEGHLWKRGKEDGKFHLRKFVLNEAEDTFKYYVKEHKEPKAVIRISELNATFCPMKVNSANAMQITYIKDGTTRNMFVYSDDGKDIVNWYMAIRSAKLNRLQIAFPKADIQELAQQLTREFLKEGWLKKKGPRAGDAYRRRWFTLDNRRLMYLTNPLVTY</sequence>